<feature type="domain" description="HAMP" evidence="6">
    <location>
        <begin position="205"/>
        <end position="260"/>
    </location>
</feature>
<name>A0A7V7QNH5_9FIRM</name>
<sequence>MHNAKTKKENTNILYSIRTKFILTVIISILIASALFLGIVIPISRNAISELTKSYMLDMVATHRTIINGVIGEKEATREEYKALLSDVKIHNMEGSFAYLVNKDGIMEYSPTAEKIGQPVENKIVKDLVARLKEGDIPKDNVITYDYRGDIKYASYSITAKNEILVMAADYNEVMQPINNIVKIAVTSSIVVVAVLSLLALLMGNIIVAPIHTVTSIIRKASEFNFRIDLNNKIYSRKDETGEMARAVRTMCENLRKIVEEIEKAKEGVLLSVTGLQTVLDVAYQMSTDNSAITQELAAGMEETSATTETIFEDIENMKKNVLAINELVTEGTSYSGEIMDRANLLCETTIQASQKTKDIYSKVRIKTDQAMEDAKAVEEINVLTSAVMQISSQTSLLALNASIEAARAGEAGRGFSVVASEIGKLAEQTSKEVGNINQVADKVNKAVKNIATCLWDTEEFLGNDVLKDYENFIDTGEKYKNDATVFKKNMNEISTSIKSLTKSVSIISEALEGINVTMGEASAGVTDIAQRTEEMAGNSNETNRLAEESHKSVKQLENIADRFAL</sequence>
<dbReference type="PROSITE" id="PS50111">
    <property type="entry name" value="CHEMOTAXIS_TRANSDUC_2"/>
    <property type="match status" value="1"/>
</dbReference>
<evidence type="ECO:0000256" key="3">
    <source>
        <dbReference type="PROSITE-ProRule" id="PRU00284"/>
    </source>
</evidence>
<dbReference type="PANTHER" id="PTHR32089">
    <property type="entry name" value="METHYL-ACCEPTING CHEMOTAXIS PROTEIN MCPB"/>
    <property type="match status" value="1"/>
</dbReference>
<dbReference type="OrthoDB" id="5449717at2"/>
<protein>
    <submittedName>
        <fullName evidence="7">Methyl-accepting chemotaxis protein</fullName>
    </submittedName>
</protein>
<dbReference type="Pfam" id="PF00015">
    <property type="entry name" value="MCPsignal"/>
    <property type="match status" value="1"/>
</dbReference>
<dbReference type="SMART" id="SM00283">
    <property type="entry name" value="MA"/>
    <property type="match status" value="1"/>
</dbReference>
<evidence type="ECO:0000256" key="1">
    <source>
        <dbReference type="ARBA" id="ARBA00023224"/>
    </source>
</evidence>
<dbReference type="AlphaFoldDB" id="A0A7V7QNH5"/>
<keyword evidence="1 3" id="KW-0807">Transducer</keyword>
<dbReference type="GO" id="GO:0016020">
    <property type="term" value="C:membrane"/>
    <property type="evidence" value="ECO:0007669"/>
    <property type="project" value="InterPro"/>
</dbReference>
<evidence type="ECO:0000256" key="4">
    <source>
        <dbReference type="SAM" id="Phobius"/>
    </source>
</evidence>
<dbReference type="SUPFAM" id="SSF58104">
    <property type="entry name" value="Methyl-accepting chemotaxis protein (MCP) signaling domain"/>
    <property type="match status" value="1"/>
</dbReference>
<comment type="similarity">
    <text evidence="2">Belongs to the methyl-accepting chemotaxis (MCP) protein family.</text>
</comment>
<dbReference type="PROSITE" id="PS50885">
    <property type="entry name" value="HAMP"/>
    <property type="match status" value="1"/>
</dbReference>
<dbReference type="PANTHER" id="PTHR32089:SF112">
    <property type="entry name" value="LYSOZYME-LIKE PROTEIN-RELATED"/>
    <property type="match status" value="1"/>
</dbReference>
<organism evidence="7 8">
    <name type="scientific">Candidatus Galacturonatibacter soehngenii</name>
    <dbReference type="NCBI Taxonomy" id="2307010"/>
    <lineage>
        <taxon>Bacteria</taxon>
        <taxon>Bacillati</taxon>
        <taxon>Bacillota</taxon>
        <taxon>Clostridia</taxon>
        <taxon>Lachnospirales</taxon>
        <taxon>Lachnospiraceae</taxon>
        <taxon>Candidatus Galacturonatibacter</taxon>
    </lineage>
</organism>
<dbReference type="InterPro" id="IPR003660">
    <property type="entry name" value="HAMP_dom"/>
</dbReference>
<dbReference type="Gene3D" id="3.30.450.20">
    <property type="entry name" value="PAS domain"/>
    <property type="match status" value="1"/>
</dbReference>
<feature type="transmembrane region" description="Helical" evidence="4">
    <location>
        <begin position="21"/>
        <end position="43"/>
    </location>
</feature>
<dbReference type="Proteomes" id="UP000461768">
    <property type="component" value="Unassembled WGS sequence"/>
</dbReference>
<reference evidence="7 8" key="2">
    <citation type="submission" date="2020-02" db="EMBL/GenBank/DDBJ databases">
        <title>Candidatus Galacturonibacter soehngenii shows hetero-acetogenic catabolism of galacturonic acid but lacks a canonical carbon monoxide dehydrogenase/acetyl-CoA synthase complex.</title>
        <authorList>
            <person name="Diender M."/>
            <person name="Stouten G.R."/>
            <person name="Petersen J.F."/>
            <person name="Nielsen P.H."/>
            <person name="Dueholm M.S."/>
            <person name="Pronk J.T."/>
            <person name="Van Loosdrecht M.C.M."/>
        </authorList>
    </citation>
    <scope>NUCLEOTIDE SEQUENCE [LARGE SCALE GENOMIC DNA]</scope>
    <source>
        <strain evidence="7">GalUA</strain>
    </source>
</reference>
<proteinExistence type="inferred from homology"/>
<evidence type="ECO:0000259" key="6">
    <source>
        <dbReference type="PROSITE" id="PS50885"/>
    </source>
</evidence>
<dbReference type="Gene3D" id="1.10.287.950">
    <property type="entry name" value="Methyl-accepting chemotaxis protein"/>
    <property type="match status" value="1"/>
</dbReference>
<keyword evidence="4" id="KW-0812">Transmembrane</keyword>
<dbReference type="EMBL" id="WAGX01000003">
    <property type="protein sequence ID" value="KAB1440587.1"/>
    <property type="molecule type" value="Genomic_DNA"/>
</dbReference>
<dbReference type="GO" id="GO:0007165">
    <property type="term" value="P:signal transduction"/>
    <property type="evidence" value="ECO:0007669"/>
    <property type="project" value="UniProtKB-KW"/>
</dbReference>
<keyword evidence="4" id="KW-0472">Membrane</keyword>
<evidence type="ECO:0000256" key="2">
    <source>
        <dbReference type="ARBA" id="ARBA00029447"/>
    </source>
</evidence>
<evidence type="ECO:0000313" key="7">
    <source>
        <dbReference type="EMBL" id="KAB1440587.1"/>
    </source>
</evidence>
<evidence type="ECO:0000313" key="8">
    <source>
        <dbReference type="Proteomes" id="UP000461768"/>
    </source>
</evidence>
<dbReference type="RefSeq" id="WP_151141188.1">
    <property type="nucleotide sequence ID" value="NZ_WAGX01000003.1"/>
</dbReference>
<keyword evidence="8" id="KW-1185">Reference proteome</keyword>
<reference evidence="7 8" key="1">
    <citation type="submission" date="2019-09" db="EMBL/GenBank/DDBJ databases">
        <authorList>
            <person name="Valk L.C."/>
        </authorList>
    </citation>
    <scope>NUCLEOTIDE SEQUENCE [LARGE SCALE GENOMIC DNA]</scope>
    <source>
        <strain evidence="7">GalUA</strain>
    </source>
</reference>
<accession>A0A7V7QNH5</accession>
<comment type="caution">
    <text evidence="7">The sequence shown here is derived from an EMBL/GenBank/DDBJ whole genome shotgun (WGS) entry which is preliminary data.</text>
</comment>
<feature type="domain" description="Methyl-accepting transducer" evidence="5">
    <location>
        <begin position="293"/>
        <end position="530"/>
    </location>
</feature>
<gene>
    <name evidence="7" type="ORF">F7O84_01790</name>
</gene>
<evidence type="ECO:0000259" key="5">
    <source>
        <dbReference type="PROSITE" id="PS50111"/>
    </source>
</evidence>
<dbReference type="InterPro" id="IPR004089">
    <property type="entry name" value="MCPsignal_dom"/>
</dbReference>
<keyword evidence="4" id="KW-1133">Transmembrane helix</keyword>